<name>A0ABM0JFJ3_APLCA</name>
<dbReference type="Proteomes" id="UP000694888">
    <property type="component" value="Unplaced"/>
</dbReference>
<evidence type="ECO:0000313" key="3">
    <source>
        <dbReference type="Proteomes" id="UP000694888"/>
    </source>
</evidence>
<dbReference type="Gene3D" id="3.10.310.10">
    <property type="entry name" value="Diaminopimelate Epimerase, Chain A, domain 1"/>
    <property type="match status" value="2"/>
</dbReference>
<proteinExistence type="inferred from homology"/>
<dbReference type="RefSeq" id="XP_005092510.1">
    <property type="nucleotide sequence ID" value="XM_005092453.2"/>
</dbReference>
<protein>
    <submittedName>
        <fullName evidence="4">Phenazine biosynthesis-like domain-containing protein</fullName>
    </submittedName>
</protein>
<accession>A0ABM0JFJ3</accession>
<dbReference type="PIRSF" id="PIRSF016184">
    <property type="entry name" value="PhzC_PhzF"/>
    <property type="match status" value="1"/>
</dbReference>
<dbReference type="PANTHER" id="PTHR13774">
    <property type="entry name" value="PHENAZINE BIOSYNTHESIS PROTEIN"/>
    <property type="match status" value="1"/>
</dbReference>
<dbReference type="InterPro" id="IPR003719">
    <property type="entry name" value="Phenazine_PhzF-like"/>
</dbReference>
<organism evidence="3 4">
    <name type="scientific">Aplysia californica</name>
    <name type="common">California sea hare</name>
    <dbReference type="NCBI Taxonomy" id="6500"/>
    <lineage>
        <taxon>Eukaryota</taxon>
        <taxon>Metazoa</taxon>
        <taxon>Spiralia</taxon>
        <taxon>Lophotrochozoa</taxon>
        <taxon>Mollusca</taxon>
        <taxon>Gastropoda</taxon>
        <taxon>Heterobranchia</taxon>
        <taxon>Euthyneura</taxon>
        <taxon>Tectipleura</taxon>
        <taxon>Aplysiida</taxon>
        <taxon>Aplysioidea</taxon>
        <taxon>Aplysiidae</taxon>
        <taxon>Aplysia</taxon>
    </lineage>
</organism>
<dbReference type="Pfam" id="PF02567">
    <property type="entry name" value="PhzC-PhzF"/>
    <property type="match status" value="1"/>
</dbReference>
<dbReference type="GeneID" id="101851176"/>
<comment type="similarity">
    <text evidence="1">Belongs to the PhzF family.</text>
</comment>
<reference evidence="4" key="1">
    <citation type="submission" date="2025-08" db="UniProtKB">
        <authorList>
            <consortium name="RefSeq"/>
        </authorList>
    </citation>
    <scope>IDENTIFICATION</scope>
</reference>
<sequence length="319" mass="35491">MTSYLRKVITVKKMSGVESKNANLGIDTYLVDAFTDKIFLGNPAAVCLMTKYEAKKLNDNDFVMIAAELNQPNTAFVVSENNDFTTGSQFGLRWCTRLKEVDLCGHGTMAASAVLFYTLGNDNEQLEFSTKSGPLYVKKASNRGISMNLPISPPEPMNQEPFSDLLKITVGDVDLVQEVQLDKTGKLLVRLRDEVTREALMKLKPQTEAMVSTYNKGDLHGIGVTLKGSRKNGCVDKDGNVYDFVSRYFCPWDGPLEDQVCGSWHTVICDYWSKELGKQDLYVNQCSPRGGQLWLTVGEDGRVTLSGQAVMRMKGVFFL</sequence>
<evidence type="ECO:0000256" key="2">
    <source>
        <dbReference type="ARBA" id="ARBA00023235"/>
    </source>
</evidence>
<dbReference type="PANTHER" id="PTHR13774:SF17">
    <property type="entry name" value="PHENAZINE BIOSYNTHESIS-LIKE DOMAIN-CONTAINING PROTEIN"/>
    <property type="match status" value="1"/>
</dbReference>
<gene>
    <name evidence="4" type="primary">LOC101851176</name>
</gene>
<evidence type="ECO:0000313" key="4">
    <source>
        <dbReference type="RefSeq" id="XP_005092510.1"/>
    </source>
</evidence>
<dbReference type="NCBIfam" id="TIGR00654">
    <property type="entry name" value="PhzF_family"/>
    <property type="match status" value="1"/>
</dbReference>
<dbReference type="SUPFAM" id="SSF54506">
    <property type="entry name" value="Diaminopimelate epimerase-like"/>
    <property type="match status" value="1"/>
</dbReference>
<keyword evidence="2" id="KW-0413">Isomerase</keyword>
<keyword evidence="3" id="KW-1185">Reference proteome</keyword>
<evidence type="ECO:0000256" key="1">
    <source>
        <dbReference type="ARBA" id="ARBA00008270"/>
    </source>
</evidence>